<reference evidence="3" key="1">
    <citation type="journal article" date="2019" name="Gigascience">
        <title>De novo genome assembly of the endangered Acer yangbiense, a plant species with extremely small populations endemic to Yunnan Province, China.</title>
        <authorList>
            <person name="Yang J."/>
            <person name="Wariss H.M."/>
            <person name="Tao L."/>
            <person name="Zhang R."/>
            <person name="Yun Q."/>
            <person name="Hollingsworth P."/>
            <person name="Dao Z."/>
            <person name="Luo G."/>
            <person name="Guo H."/>
            <person name="Ma Y."/>
            <person name="Sun W."/>
        </authorList>
    </citation>
    <scope>NUCLEOTIDE SEQUENCE [LARGE SCALE GENOMIC DNA]</scope>
    <source>
        <strain evidence="3">cv. Malutang</strain>
    </source>
</reference>
<proteinExistence type="predicted"/>
<evidence type="ECO:0000259" key="1">
    <source>
        <dbReference type="Pfam" id="PF22936"/>
    </source>
</evidence>
<feature type="domain" description="Retrovirus-related Pol polyprotein from transposon TNT 1-94-like beta-barrel" evidence="1">
    <location>
        <begin position="334"/>
        <end position="413"/>
    </location>
</feature>
<dbReference type="Gene3D" id="4.10.60.10">
    <property type="entry name" value="Zinc finger, CCHC-type"/>
    <property type="match status" value="1"/>
</dbReference>
<dbReference type="GO" id="GO:0008270">
    <property type="term" value="F:zinc ion binding"/>
    <property type="evidence" value="ECO:0007669"/>
    <property type="project" value="InterPro"/>
</dbReference>
<dbReference type="PANTHER" id="PTHR35317:SF31">
    <property type="entry name" value="DUF4219 DOMAIN-CONTAINING PROTEIN"/>
    <property type="match status" value="1"/>
</dbReference>
<dbReference type="OrthoDB" id="1749397at2759"/>
<dbReference type="SUPFAM" id="SSF57756">
    <property type="entry name" value="Retrovirus zinc finger-like domains"/>
    <property type="match status" value="1"/>
</dbReference>
<keyword evidence="3" id="KW-1185">Reference proteome</keyword>
<dbReference type="Pfam" id="PF22936">
    <property type="entry name" value="Pol_BBD"/>
    <property type="match status" value="1"/>
</dbReference>
<gene>
    <name evidence="2" type="ORF">EZV62_002918</name>
</gene>
<dbReference type="GO" id="GO:0003676">
    <property type="term" value="F:nucleic acid binding"/>
    <property type="evidence" value="ECO:0007669"/>
    <property type="project" value="InterPro"/>
</dbReference>
<protein>
    <recommendedName>
        <fullName evidence="1">Retrovirus-related Pol polyprotein from transposon TNT 1-94-like beta-barrel domain-containing protein</fullName>
    </recommendedName>
</protein>
<dbReference type="PANTHER" id="PTHR35317">
    <property type="entry name" value="OS04G0629600 PROTEIN"/>
    <property type="match status" value="1"/>
</dbReference>
<dbReference type="CDD" id="cd09272">
    <property type="entry name" value="RNase_HI_RT_Ty1"/>
    <property type="match status" value="1"/>
</dbReference>
<evidence type="ECO:0000313" key="2">
    <source>
        <dbReference type="EMBL" id="TXG74339.1"/>
    </source>
</evidence>
<accession>A0A5C7IYW9</accession>
<dbReference type="AlphaFoldDB" id="A0A5C7IYW9"/>
<name>A0A5C7IYW9_9ROSI</name>
<comment type="caution">
    <text evidence="2">The sequence shown here is derived from an EMBL/GenBank/DDBJ whole genome shotgun (WGS) entry which is preliminary data.</text>
</comment>
<dbReference type="EMBL" id="VAHF01000001">
    <property type="protein sequence ID" value="TXG74339.1"/>
    <property type="molecule type" value="Genomic_DNA"/>
</dbReference>
<dbReference type="Pfam" id="PF14223">
    <property type="entry name" value="Retrotran_gag_2"/>
    <property type="match status" value="1"/>
</dbReference>
<dbReference type="Proteomes" id="UP000323000">
    <property type="component" value="Chromosome 1"/>
</dbReference>
<dbReference type="InterPro" id="IPR054722">
    <property type="entry name" value="PolX-like_BBD"/>
</dbReference>
<evidence type="ECO:0000313" key="3">
    <source>
        <dbReference type="Proteomes" id="UP000323000"/>
    </source>
</evidence>
<dbReference type="InterPro" id="IPR036875">
    <property type="entry name" value="Znf_CCHC_sf"/>
</dbReference>
<sequence>MSADMAAGSNAGLHVPQFSGENYQIWTVKMKSYLKAFGLWEYVAEDKQVPPLRANPTIAQMKQHEEEKMKKDKAVTCLHSALSDSVFTSIMHLETSKLIWDELKSRFEGNERVKSVKLLTLKREFENLKMKDSETVKDYSSKLSDLVNQMRLYGDVVEDYRVVEKMLVSLPDKFEAKVVAIEESCDLRALTVSEMVSKLQAQEQRLALRNDSDMEEAFLAMNKGKHKGKGKMDASSSESGPRAKFPPCTTCKRTNHLAKDCWYKGKPQVQCTFCKKWGHREQYCRFKQSQQIQQPMEQEIQQPMQQANYTDDHVCDEHLFTMSQACMATSTKTWYIDSGCTSHMARDEGMFTTLDRSATTTVKLGNGDMVKAAGKGKVLIQTKSGPKIIDNVLYIPDLAQNLLSVAQLLKMGYLLIFEGNLCIILDSKKSEIVRVRMHNNGFPIDFNQVKQNASMSKRDMVRDMQAISHTYDLCDAYQLGDVHKIEGFCSSCQIGKLHMKSNMNEVFDGDSSNESVMNDGAVAKSDSLILKTRSSADVYKKCNMMVNEPACNKEAAQMDERKLAMEEELIMMNVATPNKAKWIGKVLTDLNYVQKKPIGLWCNNSAFSIAKNPVKHERTKHTNVKVHVIKEAEKNGDVQLMHCRSEEKFSSLWSV</sequence>
<organism evidence="2 3">
    <name type="scientific">Acer yangbiense</name>
    <dbReference type="NCBI Taxonomy" id="1000413"/>
    <lineage>
        <taxon>Eukaryota</taxon>
        <taxon>Viridiplantae</taxon>
        <taxon>Streptophyta</taxon>
        <taxon>Embryophyta</taxon>
        <taxon>Tracheophyta</taxon>
        <taxon>Spermatophyta</taxon>
        <taxon>Magnoliopsida</taxon>
        <taxon>eudicotyledons</taxon>
        <taxon>Gunneridae</taxon>
        <taxon>Pentapetalae</taxon>
        <taxon>rosids</taxon>
        <taxon>malvids</taxon>
        <taxon>Sapindales</taxon>
        <taxon>Sapindaceae</taxon>
        <taxon>Hippocastanoideae</taxon>
        <taxon>Acereae</taxon>
        <taxon>Acer</taxon>
    </lineage>
</organism>